<evidence type="ECO:0000259" key="8">
    <source>
        <dbReference type="Pfam" id="PF01266"/>
    </source>
</evidence>
<comment type="similarity">
    <text evidence="2 7">Belongs to the DadA oxidoreductase family.</text>
</comment>
<evidence type="ECO:0000313" key="9">
    <source>
        <dbReference type="EMBL" id="SIQ38075.1"/>
    </source>
</evidence>
<feature type="binding site" evidence="7">
    <location>
        <begin position="3"/>
        <end position="17"/>
    </location>
    <ligand>
        <name>FAD</name>
        <dbReference type="ChEBI" id="CHEBI:57692"/>
    </ligand>
</feature>
<dbReference type="FunFam" id="3.50.50.60:FF:000020">
    <property type="entry name" value="D-amino acid dehydrogenase"/>
    <property type="match status" value="1"/>
</dbReference>
<dbReference type="AlphaFoldDB" id="A0A1N6SAC3"/>
<evidence type="ECO:0000256" key="1">
    <source>
        <dbReference type="ARBA" id="ARBA00001974"/>
    </source>
</evidence>
<keyword evidence="10" id="KW-1185">Reference proteome</keyword>
<evidence type="ECO:0000256" key="7">
    <source>
        <dbReference type="HAMAP-Rule" id="MF_01202"/>
    </source>
</evidence>
<evidence type="ECO:0000256" key="2">
    <source>
        <dbReference type="ARBA" id="ARBA00009410"/>
    </source>
</evidence>
<feature type="domain" description="FAD dependent oxidoreductase" evidence="8">
    <location>
        <begin position="2"/>
        <end position="398"/>
    </location>
</feature>
<dbReference type="GO" id="GO:0055130">
    <property type="term" value="P:D-alanine catabolic process"/>
    <property type="evidence" value="ECO:0007669"/>
    <property type="project" value="TreeGrafter"/>
</dbReference>
<evidence type="ECO:0000256" key="5">
    <source>
        <dbReference type="ARBA" id="ARBA00023002"/>
    </source>
</evidence>
<keyword evidence="5 7" id="KW-0560">Oxidoreductase</keyword>
<dbReference type="eggNOG" id="COG0665">
    <property type="taxonomic scope" value="Bacteria"/>
</dbReference>
<dbReference type="STRING" id="49186.SAMN05421647_104138"/>
<dbReference type="Pfam" id="PF01266">
    <property type="entry name" value="DAO"/>
    <property type="match status" value="1"/>
</dbReference>
<dbReference type="EMBL" id="FTMN01000004">
    <property type="protein sequence ID" value="SIQ38075.1"/>
    <property type="molecule type" value="Genomic_DNA"/>
</dbReference>
<accession>A0A1N6SAC3</accession>
<dbReference type="PANTHER" id="PTHR13847">
    <property type="entry name" value="SARCOSINE DEHYDROGENASE-RELATED"/>
    <property type="match status" value="1"/>
</dbReference>
<sequence>MRVVVLGSGVIGVTSAWYLAQAGHSVVVVDRQPEPALETSFANAGQISPGYSAPWAAPGVPLKAMKWLVQDLAPLRIAPRLDPVMLGWLSKMLANCTQSAYARNKARMLRVAEYSRDCLVELRNEIGIEYDNRAQGLIQLFRSEKQQAGSVNDIRILESCGVAYEPLERDQLFQYEPALKHVADKLVGGLRLPGDETGDCFKFTQTLAQRCRELGVEFRFNTEIESLQAEAGEIVGVKTAQGDIKGDAYLVALGSYSPSLLAPLGIKLPIYPVKGFSLTIPITDPERAPESTVMDETYKVAVSRLGDRIRVGGTAELTGFDLSTPESRRANVEFVVNDLFGGSGDPSGAELWTGLRPMTPDGTPILGETQYRGLFLNTGHGTLGWTMSLGSARYVSDLINNRKPAISTEGLSVTRYNRAQPSGQVARA</sequence>
<dbReference type="NCBIfam" id="NF001933">
    <property type="entry name" value="PRK00711.1"/>
    <property type="match status" value="1"/>
</dbReference>
<keyword evidence="3 7" id="KW-0285">Flavoprotein</keyword>
<dbReference type="Gene3D" id="3.30.9.10">
    <property type="entry name" value="D-Amino Acid Oxidase, subunit A, domain 2"/>
    <property type="match status" value="1"/>
</dbReference>
<dbReference type="GO" id="GO:0005886">
    <property type="term" value="C:plasma membrane"/>
    <property type="evidence" value="ECO:0007669"/>
    <property type="project" value="TreeGrafter"/>
</dbReference>
<proteinExistence type="inferred from homology"/>
<evidence type="ECO:0000256" key="4">
    <source>
        <dbReference type="ARBA" id="ARBA00022827"/>
    </source>
</evidence>
<dbReference type="SUPFAM" id="SSF54373">
    <property type="entry name" value="FAD-linked reductases, C-terminal domain"/>
    <property type="match status" value="1"/>
</dbReference>
<dbReference type="RefSeq" id="WP_076462749.1">
    <property type="nucleotide sequence ID" value="NZ_FTMN01000004.1"/>
</dbReference>
<protein>
    <recommendedName>
        <fullName evidence="7">D-amino acid dehydrogenase</fullName>
        <ecNumber evidence="7">1.4.99.-</ecNumber>
    </recommendedName>
</protein>
<dbReference type="GO" id="GO:0008718">
    <property type="term" value="F:D-amino-acid dehydrogenase activity"/>
    <property type="evidence" value="ECO:0007669"/>
    <property type="project" value="UniProtKB-UniRule"/>
</dbReference>
<evidence type="ECO:0000256" key="3">
    <source>
        <dbReference type="ARBA" id="ARBA00022630"/>
    </source>
</evidence>
<evidence type="ECO:0000256" key="6">
    <source>
        <dbReference type="ARBA" id="ARBA00047884"/>
    </source>
</evidence>
<dbReference type="SUPFAM" id="SSF51905">
    <property type="entry name" value="FAD/NAD(P)-binding domain"/>
    <property type="match status" value="1"/>
</dbReference>
<dbReference type="Gene3D" id="3.50.50.60">
    <property type="entry name" value="FAD/NAD(P)-binding domain"/>
    <property type="match status" value="2"/>
</dbReference>
<name>A0A1N6SAC3_9GAMM</name>
<gene>
    <name evidence="7" type="primary">dadA</name>
    <name evidence="9" type="ORF">SAMN05421647_104138</name>
</gene>
<dbReference type="EC" id="1.4.99.-" evidence="7"/>
<dbReference type="GO" id="GO:0005737">
    <property type="term" value="C:cytoplasm"/>
    <property type="evidence" value="ECO:0007669"/>
    <property type="project" value="TreeGrafter"/>
</dbReference>
<reference evidence="10" key="1">
    <citation type="submission" date="2017-01" db="EMBL/GenBank/DDBJ databases">
        <authorList>
            <person name="Varghese N."/>
            <person name="Submissions S."/>
        </authorList>
    </citation>
    <scope>NUCLEOTIDE SEQUENCE [LARGE SCALE GENOMIC DNA]</scope>
    <source>
        <strain evidence="10">DSM 7027</strain>
    </source>
</reference>
<keyword evidence="4 7" id="KW-0274">FAD</keyword>
<dbReference type="Proteomes" id="UP000186895">
    <property type="component" value="Unassembled WGS sequence"/>
</dbReference>
<organism evidence="9 10">
    <name type="scientific">Marinobacterium stanieri</name>
    <dbReference type="NCBI Taxonomy" id="49186"/>
    <lineage>
        <taxon>Bacteria</taxon>
        <taxon>Pseudomonadati</taxon>
        <taxon>Pseudomonadota</taxon>
        <taxon>Gammaproteobacteria</taxon>
        <taxon>Oceanospirillales</taxon>
        <taxon>Oceanospirillaceae</taxon>
        <taxon>Marinobacterium</taxon>
    </lineage>
</organism>
<comment type="cofactor">
    <cofactor evidence="1 7">
        <name>FAD</name>
        <dbReference type="ChEBI" id="CHEBI:57692"/>
    </cofactor>
</comment>
<dbReference type="InterPro" id="IPR006076">
    <property type="entry name" value="FAD-dep_OxRdtase"/>
</dbReference>
<comment type="function">
    <text evidence="7">Oxidative deamination of D-amino acids.</text>
</comment>
<dbReference type="InterPro" id="IPR023080">
    <property type="entry name" value="DadA"/>
</dbReference>
<dbReference type="PANTHER" id="PTHR13847:SF280">
    <property type="entry name" value="D-AMINO ACID DEHYDROGENASE"/>
    <property type="match status" value="1"/>
</dbReference>
<dbReference type="HAMAP" id="MF_01202">
    <property type="entry name" value="DadA"/>
    <property type="match status" value="1"/>
</dbReference>
<dbReference type="InterPro" id="IPR036188">
    <property type="entry name" value="FAD/NAD-bd_sf"/>
</dbReference>
<comment type="catalytic activity">
    <reaction evidence="6 7">
        <text>a D-alpha-amino acid + A + H2O = a 2-oxocarboxylate + AH2 + NH4(+)</text>
        <dbReference type="Rhea" id="RHEA:18125"/>
        <dbReference type="ChEBI" id="CHEBI:13193"/>
        <dbReference type="ChEBI" id="CHEBI:15377"/>
        <dbReference type="ChEBI" id="CHEBI:17499"/>
        <dbReference type="ChEBI" id="CHEBI:28938"/>
        <dbReference type="ChEBI" id="CHEBI:35179"/>
        <dbReference type="ChEBI" id="CHEBI:59871"/>
    </reaction>
</comment>
<evidence type="ECO:0000313" key="10">
    <source>
        <dbReference type="Proteomes" id="UP000186895"/>
    </source>
</evidence>